<dbReference type="Proteomes" id="UP001183607">
    <property type="component" value="Unassembled WGS sequence"/>
</dbReference>
<accession>A0ABD5EF54</accession>
<reference evidence="2" key="1">
    <citation type="submission" date="2023-07" db="EMBL/GenBank/DDBJ databases">
        <title>30 novel species of actinomycetes from the DSMZ collection.</title>
        <authorList>
            <person name="Nouioui I."/>
        </authorList>
    </citation>
    <scope>NUCLEOTIDE SEQUENCE [LARGE SCALE GENOMIC DNA]</scope>
    <source>
        <strain evidence="2">DSM 41982</strain>
    </source>
</reference>
<dbReference type="RefSeq" id="WP_139121212.1">
    <property type="nucleotide sequence ID" value="NZ_JAVRER010000056.1"/>
</dbReference>
<organism evidence="1 2">
    <name type="scientific">Streptomyces evansiae</name>
    <dbReference type="NCBI Taxonomy" id="3075535"/>
    <lineage>
        <taxon>Bacteria</taxon>
        <taxon>Bacillati</taxon>
        <taxon>Actinomycetota</taxon>
        <taxon>Actinomycetes</taxon>
        <taxon>Kitasatosporales</taxon>
        <taxon>Streptomycetaceae</taxon>
        <taxon>Streptomyces</taxon>
    </lineage>
</organism>
<dbReference type="AlphaFoldDB" id="A0ABD5EF54"/>
<protein>
    <submittedName>
        <fullName evidence="1">Uncharacterized protein</fullName>
    </submittedName>
</protein>
<evidence type="ECO:0000313" key="2">
    <source>
        <dbReference type="Proteomes" id="UP001183607"/>
    </source>
</evidence>
<dbReference type="EMBL" id="JAVRER010000056">
    <property type="protein sequence ID" value="MDT0418845.1"/>
    <property type="molecule type" value="Genomic_DNA"/>
</dbReference>
<comment type="caution">
    <text evidence="1">The sequence shown here is derived from an EMBL/GenBank/DDBJ whole genome shotgun (WGS) entry which is preliminary data.</text>
</comment>
<proteinExistence type="predicted"/>
<sequence>MAAETNVFAIALFDAVLAAAGDGMHHFVLSTWIGDTPCLGVTTLHLNGEDIDALDHAELRDFYNLFQVALSEHRPSGLVLRTTHDTHEVCMGWRIYLGTFVPLTEAQIFNAYCTDLAEGGPKPPEYGVTYATAPGLRPLL</sequence>
<evidence type="ECO:0000313" key="1">
    <source>
        <dbReference type="EMBL" id="MDT0418845.1"/>
    </source>
</evidence>
<name>A0ABD5EF54_9ACTN</name>
<gene>
    <name evidence="1" type="ORF">RM574_25525</name>
</gene>